<dbReference type="Proteomes" id="UP000001449">
    <property type="component" value="Chromosome 13"/>
</dbReference>
<dbReference type="PANTHER" id="PTHR31350">
    <property type="entry name" value="SI:DKEY-261L7.2"/>
    <property type="match status" value="1"/>
</dbReference>
<reference evidence="2 3" key="2">
    <citation type="journal article" date="2008" name="Nature">
        <title>The Phaeodactylum genome reveals the evolutionary history of diatom genomes.</title>
        <authorList>
            <person name="Bowler C."/>
            <person name="Allen A.E."/>
            <person name="Badger J.H."/>
            <person name="Grimwood J."/>
            <person name="Jabbari K."/>
            <person name="Kuo A."/>
            <person name="Maheswari U."/>
            <person name="Martens C."/>
            <person name="Maumus F."/>
            <person name="Otillar R.P."/>
            <person name="Rayko E."/>
            <person name="Salamov A."/>
            <person name="Vandepoele K."/>
            <person name="Beszteri B."/>
            <person name="Gruber A."/>
            <person name="Heijde M."/>
            <person name="Katinka M."/>
            <person name="Mock T."/>
            <person name="Valentin K."/>
            <person name="Verret F."/>
            <person name="Berges J.A."/>
            <person name="Brownlee C."/>
            <person name="Cadoret J.P."/>
            <person name="Chiovitti A."/>
            <person name="Choi C.J."/>
            <person name="Coesel S."/>
            <person name="De Martino A."/>
            <person name="Detter J.C."/>
            <person name="Durkin C."/>
            <person name="Falciatore A."/>
            <person name="Fournet J."/>
            <person name="Haruta M."/>
            <person name="Huysman M.J."/>
            <person name="Jenkins B.D."/>
            <person name="Jiroutova K."/>
            <person name="Jorgensen R.E."/>
            <person name="Joubert Y."/>
            <person name="Kaplan A."/>
            <person name="Kroger N."/>
            <person name="Kroth P.G."/>
            <person name="La Roche J."/>
            <person name="Lindquist E."/>
            <person name="Lommer M."/>
            <person name="Martin-Jezequel V."/>
            <person name="Lopez P.J."/>
            <person name="Lucas S."/>
            <person name="Mangogna M."/>
            <person name="McGinnis K."/>
            <person name="Medlin L.K."/>
            <person name="Montsant A."/>
            <person name="Oudot-Le Secq M.P."/>
            <person name="Napoli C."/>
            <person name="Obornik M."/>
            <person name="Parker M.S."/>
            <person name="Petit J.L."/>
            <person name="Porcel B.M."/>
            <person name="Poulsen N."/>
            <person name="Robison M."/>
            <person name="Rychlewski L."/>
            <person name="Rynearson T.A."/>
            <person name="Schmutz J."/>
            <person name="Shapiro H."/>
            <person name="Siaut M."/>
            <person name="Stanley M."/>
            <person name="Sussman M.R."/>
            <person name="Taylor A.R."/>
            <person name="Vardi A."/>
            <person name="von Dassow P."/>
            <person name="Vyverman W."/>
            <person name="Willis A."/>
            <person name="Wyrwicz L.S."/>
            <person name="Rokhsar D.S."/>
            <person name="Weissenbach J."/>
            <person name="Armbrust E.V."/>
            <person name="Green B.R."/>
            <person name="Van de Peer Y."/>
            <person name="Grigoriev I.V."/>
        </authorList>
    </citation>
    <scope>NUCLEOTIDE SEQUENCE [LARGE SCALE GENOMIC DNA]</scope>
    <source>
        <strain evidence="2 3">CCMP1335</strain>
    </source>
</reference>
<dbReference type="PaxDb" id="35128-Thaps9454"/>
<reference evidence="2 3" key="1">
    <citation type="journal article" date="2004" name="Science">
        <title>The genome of the diatom Thalassiosira pseudonana: ecology, evolution, and metabolism.</title>
        <authorList>
            <person name="Armbrust E.V."/>
            <person name="Berges J.A."/>
            <person name="Bowler C."/>
            <person name="Green B.R."/>
            <person name="Martinez D."/>
            <person name="Putnam N.H."/>
            <person name="Zhou S."/>
            <person name="Allen A.E."/>
            <person name="Apt K.E."/>
            <person name="Bechner M."/>
            <person name="Brzezinski M.A."/>
            <person name="Chaal B.K."/>
            <person name="Chiovitti A."/>
            <person name="Davis A.K."/>
            <person name="Demarest M.S."/>
            <person name="Detter J.C."/>
            <person name="Glavina T."/>
            <person name="Goodstein D."/>
            <person name="Hadi M.Z."/>
            <person name="Hellsten U."/>
            <person name="Hildebrand M."/>
            <person name="Jenkins B.D."/>
            <person name="Jurka J."/>
            <person name="Kapitonov V.V."/>
            <person name="Kroger N."/>
            <person name="Lau W.W."/>
            <person name="Lane T.W."/>
            <person name="Larimer F.W."/>
            <person name="Lippmeier J.C."/>
            <person name="Lucas S."/>
            <person name="Medina M."/>
            <person name="Montsant A."/>
            <person name="Obornik M."/>
            <person name="Parker M.S."/>
            <person name="Palenik B."/>
            <person name="Pazour G.J."/>
            <person name="Richardson P.M."/>
            <person name="Rynearson T.A."/>
            <person name="Saito M.A."/>
            <person name="Schwartz D.C."/>
            <person name="Thamatrakoln K."/>
            <person name="Valentin K."/>
            <person name="Vardi A."/>
            <person name="Wilkerson F.P."/>
            <person name="Rokhsar D.S."/>
        </authorList>
    </citation>
    <scope>NUCLEOTIDE SEQUENCE [LARGE SCALE GENOMIC DNA]</scope>
    <source>
        <strain evidence="2 3">CCMP1335</strain>
    </source>
</reference>
<protein>
    <recommendedName>
        <fullName evidence="1">Protein SirB1 N-terminal domain-containing protein</fullName>
    </recommendedName>
</protein>
<dbReference type="RefSeq" id="XP_002293563.1">
    <property type="nucleotide sequence ID" value="XM_002293527.1"/>
</dbReference>
<name>B8CBD4_THAPS</name>
<gene>
    <name evidence="2" type="ORF">THAPSDRAFT_9454</name>
</gene>
<dbReference type="KEGG" id="tps:THAPSDRAFT_9454"/>
<dbReference type="AlphaFoldDB" id="B8CBD4"/>
<proteinExistence type="predicted"/>
<keyword evidence="3" id="KW-1185">Reference proteome</keyword>
<dbReference type="HOGENOM" id="CLU_600760_0_0_1"/>
<evidence type="ECO:0000259" key="1">
    <source>
        <dbReference type="Pfam" id="PF13369"/>
    </source>
</evidence>
<dbReference type="eggNOG" id="ENOG502RWDT">
    <property type="taxonomic scope" value="Eukaryota"/>
</dbReference>
<evidence type="ECO:0000313" key="3">
    <source>
        <dbReference type="Proteomes" id="UP000001449"/>
    </source>
</evidence>
<sequence>MYHRLVTNDCRDIWKARYDSRWRRGKSRRTRFPEMAIWSRERGWRVHQSPHVSSLIQEGNWFEVYTHRCKLDNTVLPRLMDLNTEISRNNHLWKSFMSDGEDIIDKLSTILAGATSLSDSETKQKCSRVLSGINRYLAYQEWRFVNECCSDTDINIETGAIAVAKFYELDNDRAGLLNERVSQSLDDFSVMLTTHLRQRFGPPSQDEDEPYPIRELLVAMQMFFGESGEGVVPFRGNDRDYYNHQNSLIDQCIERRTGIPIALAVIYVSIVRRAFGLQLDLIGLPGHIVVGVPLRGPRVATEERLFVDPFHGGSIISYADCQAIVERYNITFFHEMVTPLTKREVWQRIIRNLIHLHSQMAMNDDYVIEESTIDWKIVVPLRNFLTDFRPPVNNFDDLAAAPGWCPIFF</sequence>
<organism evidence="2 3">
    <name type="scientific">Thalassiosira pseudonana</name>
    <name type="common">Marine diatom</name>
    <name type="synonym">Cyclotella nana</name>
    <dbReference type="NCBI Taxonomy" id="35128"/>
    <lineage>
        <taxon>Eukaryota</taxon>
        <taxon>Sar</taxon>
        <taxon>Stramenopiles</taxon>
        <taxon>Ochrophyta</taxon>
        <taxon>Bacillariophyta</taxon>
        <taxon>Coscinodiscophyceae</taxon>
        <taxon>Thalassiosirophycidae</taxon>
        <taxon>Thalassiosirales</taxon>
        <taxon>Thalassiosiraceae</taxon>
        <taxon>Thalassiosira</taxon>
    </lineage>
</organism>
<dbReference type="STRING" id="35128.B8CBD4"/>
<evidence type="ECO:0000313" key="2">
    <source>
        <dbReference type="EMBL" id="EED89299.1"/>
    </source>
</evidence>
<dbReference type="InterPro" id="IPR032698">
    <property type="entry name" value="SirB1_N"/>
</dbReference>
<feature type="domain" description="Protein SirB1 N-terminal" evidence="1">
    <location>
        <begin position="181"/>
        <end position="351"/>
    </location>
</feature>
<dbReference type="Pfam" id="PF13369">
    <property type="entry name" value="Transglut_core2"/>
    <property type="match status" value="1"/>
</dbReference>
<dbReference type="EMBL" id="CM000648">
    <property type="protein sequence ID" value="EED89299.1"/>
    <property type="molecule type" value="Genomic_DNA"/>
</dbReference>
<dbReference type="GeneID" id="7453037"/>
<accession>B8CBD4</accession>
<dbReference type="OMA" id="LTKREVW"/>
<dbReference type="InParanoid" id="B8CBD4"/>
<dbReference type="PANTHER" id="PTHR31350:SF21">
    <property type="entry name" value="F-BOX ONLY PROTEIN 21"/>
    <property type="match status" value="1"/>
</dbReference>